<dbReference type="SUPFAM" id="SSF53474">
    <property type="entry name" value="alpha/beta-Hydrolases"/>
    <property type="match status" value="1"/>
</dbReference>
<dbReference type="PANTHER" id="PTHR11440">
    <property type="entry name" value="LECITHIN-CHOLESTEROL ACYLTRANSFERASE-RELATED"/>
    <property type="match status" value="1"/>
</dbReference>
<sequence length="582" mass="63329">MPNVSLPNVSLPSFSGVNTRLRSKTLFNPRSGAPGATGGGGINSSFFADRASAFFGRLDQTTTATAITNEELANQKKPRPHAHRRSSSHPSVLMDPLSRMPSAASSLGDDSKFLHIHAPANARFKAILDGLPTFPNFPQLPQLAQFNPFTDSVPETAANNTAVSPALEALDNVTGDVVIMGGYRGSILRDKTAGNRRVWIPLKVGFNLRKINLEVGLDPEDEENMKDKIAPSGMLTHIGPVDISRKLLKRLRLNADARGRRVHEWGYDWRLSPELLSKRLIAFLEGLECNSRNSEGGEKRKGALVIAHSLGGLITRHAMNQRPDLFSGVLFAGTPQTCVNILGPLRNGDVVLMNSKVFTAQVNFTLRTSYAFLPESGECFVDRNTDKPLPLDFFNVKTWQDYCLTPCVSTFTPYPAPSTSTSVLGTLSAFTSTADLSKDRSIAPQTSSTPSTGTDQHPTLPLSRTIPYLERTLAETLRFRKALEYNPEKEALYPPQAVLYSKTSPTVRGAKVDGLEGIKRADAYVDLLFGAGDGVCLAKKAMLPEGYRCAKRVAVDRGHIGLLGDLEGVGKCIDALVKERGW</sequence>
<proteinExistence type="predicted"/>
<feature type="compositionally biased region" description="Basic residues" evidence="1">
    <location>
        <begin position="76"/>
        <end position="87"/>
    </location>
</feature>
<keyword evidence="3" id="KW-1185">Reference proteome</keyword>
<organism evidence="2 3">
    <name type="scientific">Morchella conica CCBAS932</name>
    <dbReference type="NCBI Taxonomy" id="1392247"/>
    <lineage>
        <taxon>Eukaryota</taxon>
        <taxon>Fungi</taxon>
        <taxon>Dikarya</taxon>
        <taxon>Ascomycota</taxon>
        <taxon>Pezizomycotina</taxon>
        <taxon>Pezizomycetes</taxon>
        <taxon>Pezizales</taxon>
        <taxon>Morchellaceae</taxon>
        <taxon>Morchella</taxon>
    </lineage>
</organism>
<name>A0A3N4L6Z0_9PEZI</name>
<dbReference type="Gene3D" id="3.40.50.1820">
    <property type="entry name" value="alpha/beta hydrolase"/>
    <property type="match status" value="1"/>
</dbReference>
<dbReference type="OrthoDB" id="10250441at2759"/>
<feature type="region of interest" description="Disordered" evidence="1">
    <location>
        <begin position="438"/>
        <end position="461"/>
    </location>
</feature>
<evidence type="ECO:0000256" key="1">
    <source>
        <dbReference type="SAM" id="MobiDB-lite"/>
    </source>
</evidence>
<feature type="compositionally biased region" description="Polar residues" evidence="1">
    <location>
        <begin position="443"/>
        <end position="457"/>
    </location>
</feature>
<feature type="region of interest" description="Disordered" evidence="1">
    <location>
        <begin position="69"/>
        <end position="104"/>
    </location>
</feature>
<gene>
    <name evidence="2" type="ORF">P167DRAFT_485746</name>
</gene>
<evidence type="ECO:0000313" key="2">
    <source>
        <dbReference type="EMBL" id="RPB13765.1"/>
    </source>
</evidence>
<dbReference type="InParanoid" id="A0A3N4L6Z0"/>
<evidence type="ECO:0008006" key="4">
    <source>
        <dbReference type="Google" id="ProtNLM"/>
    </source>
</evidence>
<dbReference type="FunCoup" id="A0A3N4L6Z0">
    <property type="interactions" value="35"/>
</dbReference>
<dbReference type="Proteomes" id="UP000277580">
    <property type="component" value="Unassembled WGS sequence"/>
</dbReference>
<dbReference type="InterPro" id="IPR029058">
    <property type="entry name" value="AB_hydrolase_fold"/>
</dbReference>
<dbReference type="EMBL" id="ML119121">
    <property type="protein sequence ID" value="RPB13765.1"/>
    <property type="molecule type" value="Genomic_DNA"/>
</dbReference>
<dbReference type="AlphaFoldDB" id="A0A3N4L6Z0"/>
<evidence type="ECO:0000313" key="3">
    <source>
        <dbReference type="Proteomes" id="UP000277580"/>
    </source>
</evidence>
<protein>
    <recommendedName>
        <fullName evidence="4">Alpha/beta-hydrolase</fullName>
    </recommendedName>
</protein>
<accession>A0A3N4L6Z0</accession>
<reference evidence="2 3" key="1">
    <citation type="journal article" date="2018" name="Nat. Ecol. Evol.">
        <title>Pezizomycetes genomes reveal the molecular basis of ectomycorrhizal truffle lifestyle.</title>
        <authorList>
            <person name="Murat C."/>
            <person name="Payen T."/>
            <person name="Noel B."/>
            <person name="Kuo A."/>
            <person name="Morin E."/>
            <person name="Chen J."/>
            <person name="Kohler A."/>
            <person name="Krizsan K."/>
            <person name="Balestrini R."/>
            <person name="Da Silva C."/>
            <person name="Montanini B."/>
            <person name="Hainaut M."/>
            <person name="Levati E."/>
            <person name="Barry K.W."/>
            <person name="Belfiori B."/>
            <person name="Cichocki N."/>
            <person name="Clum A."/>
            <person name="Dockter R.B."/>
            <person name="Fauchery L."/>
            <person name="Guy J."/>
            <person name="Iotti M."/>
            <person name="Le Tacon F."/>
            <person name="Lindquist E.A."/>
            <person name="Lipzen A."/>
            <person name="Malagnac F."/>
            <person name="Mello A."/>
            <person name="Molinier V."/>
            <person name="Miyauchi S."/>
            <person name="Poulain J."/>
            <person name="Riccioni C."/>
            <person name="Rubini A."/>
            <person name="Sitrit Y."/>
            <person name="Splivallo R."/>
            <person name="Traeger S."/>
            <person name="Wang M."/>
            <person name="Zifcakova L."/>
            <person name="Wipf D."/>
            <person name="Zambonelli A."/>
            <person name="Paolocci F."/>
            <person name="Nowrousian M."/>
            <person name="Ottonello S."/>
            <person name="Baldrian P."/>
            <person name="Spatafora J.W."/>
            <person name="Henrissat B."/>
            <person name="Nagy L.G."/>
            <person name="Aury J.M."/>
            <person name="Wincker P."/>
            <person name="Grigoriev I.V."/>
            <person name="Bonfante P."/>
            <person name="Martin F.M."/>
        </authorList>
    </citation>
    <scope>NUCLEOTIDE SEQUENCE [LARGE SCALE GENOMIC DNA]</scope>
    <source>
        <strain evidence="2 3">CCBAS932</strain>
    </source>
</reference>